<keyword evidence="2" id="KW-0472">Membrane</keyword>
<accession>A0ABU2M5B5</accession>
<dbReference type="PANTHER" id="PTHR36933">
    <property type="entry name" value="SLL0788 PROTEIN"/>
    <property type="match status" value="1"/>
</dbReference>
<organism evidence="4 5">
    <name type="scientific">Nocardiopsis lambiniae</name>
    <dbReference type="NCBI Taxonomy" id="3075539"/>
    <lineage>
        <taxon>Bacteria</taxon>
        <taxon>Bacillati</taxon>
        <taxon>Actinomycetota</taxon>
        <taxon>Actinomycetes</taxon>
        <taxon>Streptosporangiales</taxon>
        <taxon>Nocardiopsidaceae</taxon>
        <taxon>Nocardiopsis</taxon>
    </lineage>
</organism>
<reference evidence="5" key="1">
    <citation type="submission" date="2023-07" db="EMBL/GenBank/DDBJ databases">
        <title>30 novel species of actinomycetes from the DSMZ collection.</title>
        <authorList>
            <person name="Nouioui I."/>
        </authorList>
    </citation>
    <scope>NUCLEOTIDE SEQUENCE [LARGE SCALE GENOMIC DNA]</scope>
    <source>
        <strain evidence="5">DSM 44743</strain>
    </source>
</reference>
<feature type="compositionally biased region" description="Acidic residues" evidence="1">
    <location>
        <begin position="13"/>
        <end position="23"/>
    </location>
</feature>
<feature type="domain" description="DUF305" evidence="3">
    <location>
        <begin position="79"/>
        <end position="238"/>
    </location>
</feature>
<dbReference type="Proteomes" id="UP001183390">
    <property type="component" value="Unassembled WGS sequence"/>
</dbReference>
<feature type="region of interest" description="Disordered" evidence="1">
    <location>
        <begin position="1"/>
        <end position="23"/>
    </location>
</feature>
<dbReference type="Gene3D" id="1.20.1260.10">
    <property type="match status" value="1"/>
</dbReference>
<name>A0ABU2M5B5_9ACTN</name>
<evidence type="ECO:0000259" key="3">
    <source>
        <dbReference type="Pfam" id="PF03713"/>
    </source>
</evidence>
<feature type="transmembrane region" description="Helical" evidence="2">
    <location>
        <begin position="50"/>
        <end position="68"/>
    </location>
</feature>
<evidence type="ECO:0000313" key="5">
    <source>
        <dbReference type="Proteomes" id="UP001183390"/>
    </source>
</evidence>
<evidence type="ECO:0000313" key="4">
    <source>
        <dbReference type="EMBL" id="MDT0327827.1"/>
    </source>
</evidence>
<dbReference type="RefSeq" id="WP_311510588.1">
    <property type="nucleotide sequence ID" value="NZ_JAVREP010000002.1"/>
</dbReference>
<dbReference type="InterPro" id="IPR012347">
    <property type="entry name" value="Ferritin-like"/>
</dbReference>
<evidence type="ECO:0000256" key="2">
    <source>
        <dbReference type="SAM" id="Phobius"/>
    </source>
</evidence>
<sequence>MEHKSGTGHEAADDVDGVDDLPDAEREEDLRAGFTEEAEPRVASLRSTPIWLTVILVAVALGLGYLLGRPSYPLDTGADAGFLRDMSVHHNQAVDMSMIVLDKTDDAELRVIATDMARTQQAQVGMMQGWLRAWDLPIRGPEAPMSWMAGSGHEHGGEGEAPETMPGLATSEQIVDLEEAEGVEAEVLFLELMIAHHLGGIEMAEVEVELGREEMVVGFAQGMINAQTTEVELMEGMLEDRAG</sequence>
<dbReference type="Pfam" id="PF03713">
    <property type="entry name" value="DUF305"/>
    <property type="match status" value="1"/>
</dbReference>
<dbReference type="EMBL" id="JAVREP010000002">
    <property type="protein sequence ID" value="MDT0327827.1"/>
    <property type="molecule type" value="Genomic_DNA"/>
</dbReference>
<keyword evidence="5" id="KW-1185">Reference proteome</keyword>
<dbReference type="PANTHER" id="PTHR36933:SF1">
    <property type="entry name" value="SLL0788 PROTEIN"/>
    <property type="match status" value="1"/>
</dbReference>
<evidence type="ECO:0000256" key="1">
    <source>
        <dbReference type="SAM" id="MobiDB-lite"/>
    </source>
</evidence>
<comment type="caution">
    <text evidence="4">The sequence shown here is derived from an EMBL/GenBank/DDBJ whole genome shotgun (WGS) entry which is preliminary data.</text>
</comment>
<gene>
    <name evidence="4" type="ORF">RM479_05305</name>
</gene>
<feature type="compositionally biased region" description="Basic and acidic residues" evidence="1">
    <location>
        <begin position="1"/>
        <end position="12"/>
    </location>
</feature>
<protein>
    <submittedName>
        <fullName evidence="4">DUF305 domain-containing protein</fullName>
    </submittedName>
</protein>
<proteinExistence type="predicted"/>
<keyword evidence="2" id="KW-1133">Transmembrane helix</keyword>
<keyword evidence="2" id="KW-0812">Transmembrane</keyword>
<dbReference type="InterPro" id="IPR005183">
    <property type="entry name" value="DUF305_CopM-like"/>
</dbReference>